<protein>
    <submittedName>
        <fullName evidence="1">Uncharacterized protein</fullName>
    </submittedName>
</protein>
<organism evidence="1">
    <name type="scientific">Anguilla anguilla</name>
    <name type="common">European freshwater eel</name>
    <name type="synonym">Muraena anguilla</name>
    <dbReference type="NCBI Taxonomy" id="7936"/>
    <lineage>
        <taxon>Eukaryota</taxon>
        <taxon>Metazoa</taxon>
        <taxon>Chordata</taxon>
        <taxon>Craniata</taxon>
        <taxon>Vertebrata</taxon>
        <taxon>Euteleostomi</taxon>
        <taxon>Actinopterygii</taxon>
        <taxon>Neopterygii</taxon>
        <taxon>Teleostei</taxon>
        <taxon>Anguilliformes</taxon>
        <taxon>Anguillidae</taxon>
        <taxon>Anguilla</taxon>
    </lineage>
</organism>
<sequence>MISVSVGTCPSSELETVWGSSNLIIHNSPPGCFTMFLLFQCA</sequence>
<reference evidence="1" key="2">
    <citation type="journal article" date="2015" name="Fish Shellfish Immunol.">
        <title>Early steps in the European eel (Anguilla anguilla)-Vibrio vulnificus interaction in the gills: Role of the RtxA13 toxin.</title>
        <authorList>
            <person name="Callol A."/>
            <person name="Pajuelo D."/>
            <person name="Ebbesson L."/>
            <person name="Teles M."/>
            <person name="MacKenzie S."/>
            <person name="Amaro C."/>
        </authorList>
    </citation>
    <scope>NUCLEOTIDE SEQUENCE</scope>
</reference>
<evidence type="ECO:0000313" key="1">
    <source>
        <dbReference type="EMBL" id="JAH92808.1"/>
    </source>
</evidence>
<accession>A0A0E9WTL6</accession>
<dbReference type="AlphaFoldDB" id="A0A0E9WTL6"/>
<name>A0A0E9WTL6_ANGAN</name>
<reference evidence="1" key="1">
    <citation type="submission" date="2014-11" db="EMBL/GenBank/DDBJ databases">
        <authorList>
            <person name="Amaro Gonzalez C."/>
        </authorList>
    </citation>
    <scope>NUCLEOTIDE SEQUENCE</scope>
</reference>
<proteinExistence type="predicted"/>
<dbReference type="EMBL" id="GBXM01015769">
    <property type="protein sequence ID" value="JAH92808.1"/>
    <property type="molecule type" value="Transcribed_RNA"/>
</dbReference>